<feature type="domain" description="Aminoglycoside phosphotransferase" evidence="2">
    <location>
        <begin position="107"/>
        <end position="349"/>
    </location>
</feature>
<dbReference type="OrthoDB" id="10003767at2759"/>
<dbReference type="Gene3D" id="3.30.200.20">
    <property type="entry name" value="Phosphorylase Kinase, domain 1"/>
    <property type="match status" value="1"/>
</dbReference>
<dbReference type="AlphaFoldDB" id="A0A6A6QPN0"/>
<reference evidence="3" key="1">
    <citation type="journal article" date="2020" name="Stud. Mycol.">
        <title>101 Dothideomycetes genomes: a test case for predicting lifestyles and emergence of pathogens.</title>
        <authorList>
            <person name="Haridas S."/>
            <person name="Albert R."/>
            <person name="Binder M."/>
            <person name="Bloem J."/>
            <person name="Labutti K."/>
            <person name="Salamov A."/>
            <person name="Andreopoulos B."/>
            <person name="Baker S."/>
            <person name="Barry K."/>
            <person name="Bills G."/>
            <person name="Bluhm B."/>
            <person name="Cannon C."/>
            <person name="Castanera R."/>
            <person name="Culley D."/>
            <person name="Daum C."/>
            <person name="Ezra D."/>
            <person name="Gonzalez J."/>
            <person name="Henrissat B."/>
            <person name="Kuo A."/>
            <person name="Liang C."/>
            <person name="Lipzen A."/>
            <person name="Lutzoni F."/>
            <person name="Magnuson J."/>
            <person name="Mondo S."/>
            <person name="Nolan M."/>
            <person name="Ohm R."/>
            <person name="Pangilinan J."/>
            <person name="Park H.-J."/>
            <person name="Ramirez L."/>
            <person name="Alfaro M."/>
            <person name="Sun H."/>
            <person name="Tritt A."/>
            <person name="Yoshinaga Y."/>
            <person name="Zwiers L.-H."/>
            <person name="Turgeon B."/>
            <person name="Goodwin S."/>
            <person name="Spatafora J."/>
            <person name="Crous P."/>
            <person name="Grigoriev I."/>
        </authorList>
    </citation>
    <scope>NUCLEOTIDE SEQUENCE</scope>
    <source>
        <strain evidence="3">CBS 269.34</strain>
    </source>
</reference>
<evidence type="ECO:0000313" key="3">
    <source>
        <dbReference type="EMBL" id="KAF2494321.1"/>
    </source>
</evidence>
<evidence type="ECO:0000313" key="4">
    <source>
        <dbReference type="Proteomes" id="UP000799750"/>
    </source>
</evidence>
<accession>A0A6A6QPN0</accession>
<dbReference type="Pfam" id="PF01636">
    <property type="entry name" value="APH"/>
    <property type="match status" value="1"/>
</dbReference>
<dbReference type="PANTHER" id="PTHR21310:SF51">
    <property type="entry name" value="AMINOGLYCOSIDE PHOSPHOTRANSFERASE DOMAIN-CONTAINING PROTEIN"/>
    <property type="match status" value="1"/>
</dbReference>
<dbReference type="Proteomes" id="UP000799750">
    <property type="component" value="Unassembled WGS sequence"/>
</dbReference>
<evidence type="ECO:0000256" key="1">
    <source>
        <dbReference type="SAM" id="MobiDB-lite"/>
    </source>
</evidence>
<dbReference type="EMBL" id="MU004191">
    <property type="protein sequence ID" value="KAF2494321.1"/>
    <property type="molecule type" value="Genomic_DNA"/>
</dbReference>
<dbReference type="PANTHER" id="PTHR21310">
    <property type="entry name" value="AMINOGLYCOSIDE PHOSPHOTRANSFERASE-RELATED-RELATED"/>
    <property type="match status" value="1"/>
</dbReference>
<evidence type="ECO:0000259" key="2">
    <source>
        <dbReference type="Pfam" id="PF01636"/>
    </source>
</evidence>
<name>A0A6A6QPN0_9PEZI</name>
<dbReference type="InterPro" id="IPR011009">
    <property type="entry name" value="Kinase-like_dom_sf"/>
</dbReference>
<organism evidence="3 4">
    <name type="scientific">Lophium mytilinum</name>
    <dbReference type="NCBI Taxonomy" id="390894"/>
    <lineage>
        <taxon>Eukaryota</taxon>
        <taxon>Fungi</taxon>
        <taxon>Dikarya</taxon>
        <taxon>Ascomycota</taxon>
        <taxon>Pezizomycotina</taxon>
        <taxon>Dothideomycetes</taxon>
        <taxon>Pleosporomycetidae</taxon>
        <taxon>Mytilinidiales</taxon>
        <taxon>Mytilinidiaceae</taxon>
        <taxon>Lophium</taxon>
    </lineage>
</organism>
<feature type="region of interest" description="Disordered" evidence="1">
    <location>
        <begin position="1"/>
        <end position="59"/>
    </location>
</feature>
<dbReference type="InterPro" id="IPR002575">
    <property type="entry name" value="Aminoglycoside_PTrfase"/>
</dbReference>
<protein>
    <recommendedName>
        <fullName evidence="2">Aminoglycoside phosphotransferase domain-containing protein</fullName>
    </recommendedName>
</protein>
<sequence>MQRILRLFGNAQAEPENAQPPRLHANTPVEDPEVEHVDEDDEDEEDDEGEEDDEDEEHDLRYWGPIKNISNQALIDLTLSILDPGKQLNAENFLVLDQDEGTFHCVWIVETPTREKIVIKVPATGHADRWTPEDAVNIKTEALTMAYLAKHTKAPVPAILGFDCTFSNSIGAPYIMMGFVEGKPVHKVWYKHQHNIEEIRQNILTSLAKAMNEFGKLEFNKIGTLHFDGDQDPVVGPTHTFRVPKDIKDHPEDLGIARELKTIPAFSTAKEYYEAALQEKEAMSRIDDRVRGIHKILRTAFAMPPFTKVDSAGKSTGGETFVLAHADLDLQNVYVDDDGNVTGLIDFDGIKTVPRCVGSAVPMWLRHDWRPQYVWPGEEYTTLSPQELDRYRNFYAKAMLEVAGEDSDAKFTEKSAMFTALHDALYGNGSAADAADKVLESAFPRTHSWTFTTQLGEGGWKEGEEALRERLQNVLAC</sequence>
<dbReference type="SUPFAM" id="SSF56112">
    <property type="entry name" value="Protein kinase-like (PK-like)"/>
    <property type="match status" value="1"/>
</dbReference>
<dbReference type="InterPro" id="IPR051678">
    <property type="entry name" value="AGP_Transferase"/>
</dbReference>
<feature type="compositionally biased region" description="Acidic residues" evidence="1">
    <location>
        <begin position="30"/>
        <end position="57"/>
    </location>
</feature>
<proteinExistence type="predicted"/>
<keyword evidence="4" id="KW-1185">Reference proteome</keyword>
<gene>
    <name evidence="3" type="ORF">BU16DRAFT_591339</name>
</gene>